<reference evidence="1 2" key="1">
    <citation type="submission" date="2018-09" db="EMBL/GenBank/DDBJ databases">
        <title>A high-quality reference genome of wild soybean provides a powerful tool to mine soybean genomes.</title>
        <authorList>
            <person name="Xie M."/>
            <person name="Chung C.Y.L."/>
            <person name="Li M.-W."/>
            <person name="Wong F.-L."/>
            <person name="Chan T.-F."/>
            <person name="Lam H.-M."/>
        </authorList>
    </citation>
    <scope>NUCLEOTIDE SEQUENCE [LARGE SCALE GENOMIC DNA]</scope>
    <source>
        <strain evidence="2">cv. W05</strain>
        <tissue evidence="1">Hypocotyl of etiolated seedlings</tissue>
    </source>
</reference>
<dbReference type="Proteomes" id="UP000289340">
    <property type="component" value="Chromosome 20"/>
</dbReference>
<sequence length="139" mass="16114">MGSSQRKYKQLRTKVCVGLPKKNPRLFKPSFFVPPNLLRTLTEEPQWDNQGTVNNNYSSFGVLFDPNSLTEPSPNPQTFNSGHYLEEDYIFSFIHRIEQFIIALEISPRKEAKEWEKRAASASDSLQGKWLLPIVKIYH</sequence>
<protein>
    <submittedName>
        <fullName evidence="1">Uncharacterized protein</fullName>
    </submittedName>
</protein>
<organism evidence="1 2">
    <name type="scientific">Glycine soja</name>
    <name type="common">Wild soybean</name>
    <dbReference type="NCBI Taxonomy" id="3848"/>
    <lineage>
        <taxon>Eukaryota</taxon>
        <taxon>Viridiplantae</taxon>
        <taxon>Streptophyta</taxon>
        <taxon>Embryophyta</taxon>
        <taxon>Tracheophyta</taxon>
        <taxon>Spermatophyta</taxon>
        <taxon>Magnoliopsida</taxon>
        <taxon>eudicotyledons</taxon>
        <taxon>Gunneridae</taxon>
        <taxon>Pentapetalae</taxon>
        <taxon>rosids</taxon>
        <taxon>fabids</taxon>
        <taxon>Fabales</taxon>
        <taxon>Fabaceae</taxon>
        <taxon>Papilionoideae</taxon>
        <taxon>50 kb inversion clade</taxon>
        <taxon>NPAAA clade</taxon>
        <taxon>indigoferoid/millettioid clade</taxon>
        <taxon>Phaseoleae</taxon>
        <taxon>Glycine</taxon>
        <taxon>Glycine subgen. Soja</taxon>
    </lineage>
</organism>
<gene>
    <name evidence="1" type="ORF">D0Y65_053244</name>
</gene>
<evidence type="ECO:0000313" key="2">
    <source>
        <dbReference type="Proteomes" id="UP000289340"/>
    </source>
</evidence>
<comment type="caution">
    <text evidence="1">The sequence shown here is derived from an EMBL/GenBank/DDBJ whole genome shotgun (WGS) entry which is preliminary data.</text>
</comment>
<accession>A0A445F1C2</accession>
<evidence type="ECO:0000313" key="1">
    <source>
        <dbReference type="EMBL" id="RZB42586.1"/>
    </source>
</evidence>
<keyword evidence="2" id="KW-1185">Reference proteome</keyword>
<proteinExistence type="predicted"/>
<name>A0A445F1C2_GLYSO</name>
<dbReference type="EMBL" id="QZWG01000020">
    <property type="protein sequence ID" value="RZB42586.1"/>
    <property type="molecule type" value="Genomic_DNA"/>
</dbReference>
<dbReference type="AlphaFoldDB" id="A0A445F1C2"/>